<evidence type="ECO:0000256" key="1">
    <source>
        <dbReference type="ARBA" id="ARBA00004477"/>
    </source>
</evidence>
<dbReference type="GO" id="GO:0004144">
    <property type="term" value="F:diacylglycerol O-acyltransferase activity"/>
    <property type="evidence" value="ECO:0007669"/>
    <property type="project" value="TreeGrafter"/>
</dbReference>
<keyword evidence="7 11" id="KW-1133">Transmembrane helix</keyword>
<evidence type="ECO:0000256" key="7">
    <source>
        <dbReference type="ARBA" id="ARBA00022989"/>
    </source>
</evidence>
<dbReference type="PANTHER" id="PTHR12317:SF63">
    <property type="entry name" value="DIACYLGLYCEROL O-ACYLTRANSFERASE 2"/>
    <property type="match status" value="1"/>
</dbReference>
<dbReference type="GO" id="GO:0019432">
    <property type="term" value="P:triglyceride biosynthetic process"/>
    <property type="evidence" value="ECO:0007669"/>
    <property type="project" value="TreeGrafter"/>
</dbReference>
<dbReference type="AlphaFoldDB" id="A0A9W7L617"/>
<dbReference type="Proteomes" id="UP001165065">
    <property type="component" value="Unassembled WGS sequence"/>
</dbReference>
<proteinExistence type="inferred from homology"/>
<keyword evidence="10" id="KW-0012">Acyltransferase</keyword>
<comment type="subcellular location">
    <subcellularLocation>
        <location evidence="1 11">Endoplasmic reticulum membrane</location>
        <topology evidence="1 11">Multi-pass membrane protein</topology>
    </subcellularLocation>
</comment>
<dbReference type="InterPro" id="IPR007130">
    <property type="entry name" value="DAGAT"/>
</dbReference>
<dbReference type="OrthoDB" id="264532at2759"/>
<protein>
    <recommendedName>
        <fullName evidence="11">Acyltransferase</fullName>
        <ecNumber evidence="11">2.3.1.-</ecNumber>
    </recommendedName>
</protein>
<dbReference type="EMBL" id="BRYA01000788">
    <property type="protein sequence ID" value="GMI32655.1"/>
    <property type="molecule type" value="Genomic_DNA"/>
</dbReference>
<comment type="similarity">
    <text evidence="2 11">Belongs to the diacylglycerol acyltransferase family.</text>
</comment>
<keyword evidence="4 11" id="KW-0808">Transferase</keyword>
<comment type="caution">
    <text evidence="12">The sequence shown here is derived from an EMBL/GenBank/DDBJ whole genome shotgun (WGS) entry which is preliminary data.</text>
</comment>
<keyword evidence="9 11" id="KW-0472">Membrane</keyword>
<dbReference type="PANTHER" id="PTHR12317">
    <property type="entry name" value="DIACYLGLYCEROL O-ACYLTRANSFERASE"/>
    <property type="match status" value="1"/>
</dbReference>
<evidence type="ECO:0000256" key="3">
    <source>
        <dbReference type="ARBA" id="ARBA00022516"/>
    </source>
</evidence>
<organism evidence="12 13">
    <name type="scientific">Triparma columacea</name>
    <dbReference type="NCBI Taxonomy" id="722753"/>
    <lineage>
        <taxon>Eukaryota</taxon>
        <taxon>Sar</taxon>
        <taxon>Stramenopiles</taxon>
        <taxon>Ochrophyta</taxon>
        <taxon>Bolidophyceae</taxon>
        <taxon>Parmales</taxon>
        <taxon>Triparmaceae</taxon>
        <taxon>Triparma</taxon>
    </lineage>
</organism>
<evidence type="ECO:0000256" key="2">
    <source>
        <dbReference type="ARBA" id="ARBA00005420"/>
    </source>
</evidence>
<keyword evidence="8" id="KW-0443">Lipid metabolism</keyword>
<comment type="caution">
    <text evidence="11">Lacks conserved residue(s) required for the propagation of feature annotation.</text>
</comment>
<name>A0A9W7L617_9STRA</name>
<evidence type="ECO:0000256" key="6">
    <source>
        <dbReference type="ARBA" id="ARBA00022824"/>
    </source>
</evidence>
<keyword evidence="3" id="KW-0444">Lipid biosynthesis</keyword>
<dbReference type="GO" id="GO:0005789">
    <property type="term" value="C:endoplasmic reticulum membrane"/>
    <property type="evidence" value="ECO:0007669"/>
    <property type="project" value="UniProtKB-SubCell"/>
</dbReference>
<gene>
    <name evidence="12" type="ORF">TrCOL_g11009</name>
</gene>
<evidence type="ECO:0000256" key="8">
    <source>
        <dbReference type="ARBA" id="ARBA00023098"/>
    </source>
</evidence>
<sequence length="332" mass="38361">MNPLYVVALSPPALAVLYGCWFAYSYKYHTARVHVPWRQFVTRMILMVDCFVWEYVCGVERKLHFSQCKKDRTGLTDDEGLATYKKHKKIMWTACPHHLLIPSFAFAFKAERDKIHARMGVNLDEIFTAAASILFYIPIIRDIVITLGGRVASPEVLNDMKMFALAPGGIHEMIRQEEKADKIFLRTGFIRFAIKKQLDITPIYLFDENSVYKPLSNLPKSLVTFQRYCHRKFGIGFSMWKGRWDIPFNPIPYPCEYLVGVGKPIPIDLVKGVEDEDEAIEILMEKYVAEVERLFKELQKESGRRGDVKLEVERLMRRAERQGGKAGKKKGD</sequence>
<reference evidence="13" key="1">
    <citation type="journal article" date="2023" name="Commun. Biol.">
        <title>Genome analysis of Parmales, the sister group of diatoms, reveals the evolutionary specialization of diatoms from phago-mixotrophs to photoautotrophs.</title>
        <authorList>
            <person name="Ban H."/>
            <person name="Sato S."/>
            <person name="Yoshikawa S."/>
            <person name="Yamada K."/>
            <person name="Nakamura Y."/>
            <person name="Ichinomiya M."/>
            <person name="Sato N."/>
            <person name="Blanc-Mathieu R."/>
            <person name="Endo H."/>
            <person name="Kuwata A."/>
            <person name="Ogata H."/>
        </authorList>
    </citation>
    <scope>NUCLEOTIDE SEQUENCE [LARGE SCALE GENOMIC DNA]</scope>
</reference>
<keyword evidence="6 11" id="KW-0256">Endoplasmic reticulum</keyword>
<evidence type="ECO:0000256" key="5">
    <source>
        <dbReference type="ARBA" id="ARBA00022692"/>
    </source>
</evidence>
<evidence type="ECO:0000313" key="12">
    <source>
        <dbReference type="EMBL" id="GMI32655.1"/>
    </source>
</evidence>
<keyword evidence="13" id="KW-1185">Reference proteome</keyword>
<keyword evidence="5 11" id="KW-0812">Transmembrane</keyword>
<feature type="transmembrane region" description="Helical" evidence="11">
    <location>
        <begin position="6"/>
        <end position="24"/>
    </location>
</feature>
<accession>A0A9W7L617</accession>
<evidence type="ECO:0000256" key="11">
    <source>
        <dbReference type="RuleBase" id="RU367023"/>
    </source>
</evidence>
<evidence type="ECO:0000256" key="10">
    <source>
        <dbReference type="ARBA" id="ARBA00023315"/>
    </source>
</evidence>
<evidence type="ECO:0000256" key="4">
    <source>
        <dbReference type="ARBA" id="ARBA00022679"/>
    </source>
</evidence>
<dbReference type="Pfam" id="PF03982">
    <property type="entry name" value="DAGAT"/>
    <property type="match status" value="1"/>
</dbReference>
<dbReference type="EC" id="2.3.1.-" evidence="11"/>
<evidence type="ECO:0000313" key="13">
    <source>
        <dbReference type="Proteomes" id="UP001165065"/>
    </source>
</evidence>
<evidence type="ECO:0000256" key="9">
    <source>
        <dbReference type="ARBA" id="ARBA00023136"/>
    </source>
</evidence>